<feature type="transmembrane region" description="Helical" evidence="1">
    <location>
        <begin position="64"/>
        <end position="90"/>
    </location>
</feature>
<feature type="transmembrane region" description="Helical" evidence="1">
    <location>
        <begin position="181"/>
        <end position="198"/>
    </location>
</feature>
<sequence length="223" mass="22911">MTTHLRADAPVRATRRTPFPAWAWCGVAAGVLGLGGLMATANLYDPAAGLLADNEGLLAAVRGSAWMVLVHQAVCAVVAPLLVVFGVGLLRRLRSALPEGSLLPGVAAAGVGLTAVALMVGAGLDTDFWWALPPSVGLDPDSVSGYVVFYNTIPWLWGGLALSAGATAVAGLRHRAVGRPTAWWALVCAVLVGATQLAPAQYGAVLPGALWLASAFTFARPRP</sequence>
<comment type="caution">
    <text evidence="2">The sequence shown here is derived from an EMBL/GenBank/DDBJ whole genome shotgun (WGS) entry which is preliminary data.</text>
</comment>
<evidence type="ECO:0008006" key="4">
    <source>
        <dbReference type="Google" id="ProtNLM"/>
    </source>
</evidence>
<accession>A0ABP8S514</accession>
<gene>
    <name evidence="2" type="ORF">GCM10023175_67580</name>
</gene>
<organism evidence="2 3">
    <name type="scientific">Pseudonocardia xishanensis</name>
    <dbReference type="NCBI Taxonomy" id="630995"/>
    <lineage>
        <taxon>Bacteria</taxon>
        <taxon>Bacillati</taxon>
        <taxon>Actinomycetota</taxon>
        <taxon>Actinomycetes</taxon>
        <taxon>Pseudonocardiales</taxon>
        <taxon>Pseudonocardiaceae</taxon>
        <taxon>Pseudonocardia</taxon>
    </lineage>
</organism>
<keyword evidence="3" id="KW-1185">Reference proteome</keyword>
<feature type="transmembrane region" description="Helical" evidence="1">
    <location>
        <begin position="144"/>
        <end position="169"/>
    </location>
</feature>
<reference evidence="3" key="1">
    <citation type="journal article" date="2019" name="Int. J. Syst. Evol. Microbiol.">
        <title>The Global Catalogue of Microorganisms (GCM) 10K type strain sequencing project: providing services to taxonomists for standard genome sequencing and annotation.</title>
        <authorList>
            <consortium name="The Broad Institute Genomics Platform"/>
            <consortium name="The Broad Institute Genome Sequencing Center for Infectious Disease"/>
            <person name="Wu L."/>
            <person name="Ma J."/>
        </authorList>
    </citation>
    <scope>NUCLEOTIDE SEQUENCE [LARGE SCALE GENOMIC DNA]</scope>
    <source>
        <strain evidence="3">JCM 17906</strain>
    </source>
</reference>
<protein>
    <recommendedName>
        <fullName evidence="4">DUF4386 family protein</fullName>
    </recommendedName>
</protein>
<dbReference type="EMBL" id="BAABGT010000122">
    <property type="protein sequence ID" value="GAA4559523.1"/>
    <property type="molecule type" value="Genomic_DNA"/>
</dbReference>
<evidence type="ECO:0000313" key="3">
    <source>
        <dbReference type="Proteomes" id="UP001501598"/>
    </source>
</evidence>
<keyword evidence="1" id="KW-0472">Membrane</keyword>
<keyword evidence="1" id="KW-1133">Transmembrane helix</keyword>
<evidence type="ECO:0000256" key="1">
    <source>
        <dbReference type="SAM" id="Phobius"/>
    </source>
</evidence>
<proteinExistence type="predicted"/>
<name>A0ABP8S514_9PSEU</name>
<evidence type="ECO:0000313" key="2">
    <source>
        <dbReference type="EMBL" id="GAA4559523.1"/>
    </source>
</evidence>
<dbReference type="Proteomes" id="UP001501598">
    <property type="component" value="Unassembled WGS sequence"/>
</dbReference>
<keyword evidence="1" id="KW-0812">Transmembrane</keyword>
<dbReference type="RefSeq" id="WP_345427356.1">
    <property type="nucleotide sequence ID" value="NZ_BAABGT010000122.1"/>
</dbReference>
<feature type="transmembrane region" description="Helical" evidence="1">
    <location>
        <begin position="102"/>
        <end position="124"/>
    </location>
</feature>
<feature type="transmembrane region" description="Helical" evidence="1">
    <location>
        <begin position="21"/>
        <end position="44"/>
    </location>
</feature>